<dbReference type="RefSeq" id="WP_185053650.1">
    <property type="nucleotide sequence ID" value="NZ_BAABIX010000008.1"/>
</dbReference>
<feature type="signal peptide" evidence="1">
    <location>
        <begin position="1"/>
        <end position="29"/>
    </location>
</feature>
<feature type="chain" id="PRO_5032761186" description="Serine/threonine protein kinase" evidence="1">
    <location>
        <begin position="30"/>
        <end position="159"/>
    </location>
</feature>
<proteinExistence type="predicted"/>
<keyword evidence="1" id="KW-0732">Signal</keyword>
<evidence type="ECO:0000313" key="2">
    <source>
        <dbReference type="EMBL" id="MBB5136786.1"/>
    </source>
</evidence>
<dbReference type="Proteomes" id="UP000578449">
    <property type="component" value="Unassembled WGS sequence"/>
</dbReference>
<organism evidence="2 3">
    <name type="scientific">Thermocatellispora tengchongensis</name>
    <dbReference type="NCBI Taxonomy" id="1073253"/>
    <lineage>
        <taxon>Bacteria</taxon>
        <taxon>Bacillati</taxon>
        <taxon>Actinomycetota</taxon>
        <taxon>Actinomycetes</taxon>
        <taxon>Streptosporangiales</taxon>
        <taxon>Streptosporangiaceae</taxon>
        <taxon>Thermocatellispora</taxon>
    </lineage>
</organism>
<evidence type="ECO:0008006" key="4">
    <source>
        <dbReference type="Google" id="ProtNLM"/>
    </source>
</evidence>
<keyword evidence="3" id="KW-1185">Reference proteome</keyword>
<comment type="caution">
    <text evidence="2">The sequence shown here is derived from an EMBL/GenBank/DDBJ whole genome shotgun (WGS) entry which is preliminary data.</text>
</comment>
<name>A0A840PDI4_9ACTN</name>
<dbReference type="AlphaFoldDB" id="A0A840PDI4"/>
<reference evidence="2 3" key="1">
    <citation type="submission" date="2020-08" db="EMBL/GenBank/DDBJ databases">
        <title>Genomic Encyclopedia of Type Strains, Phase IV (KMG-IV): sequencing the most valuable type-strain genomes for metagenomic binning, comparative biology and taxonomic classification.</title>
        <authorList>
            <person name="Goeker M."/>
        </authorList>
    </citation>
    <scope>NUCLEOTIDE SEQUENCE [LARGE SCALE GENOMIC DNA]</scope>
    <source>
        <strain evidence="2 3">DSM 45615</strain>
    </source>
</reference>
<evidence type="ECO:0000256" key="1">
    <source>
        <dbReference type="SAM" id="SignalP"/>
    </source>
</evidence>
<sequence>MKITRWAAAGMTLAAVAALTLAPSAPAQALPQGSCGNSYRKVATYPLVEGAKGGEAHGTVTLYHSRTAHRKCAIARVARSYIGRTSYLYVELFVDRNGNKEYDGPDTGVADGSPRYKWFAGPVYAPADGLCVRFAGAVRIGSKPAVHGGTPDGEWKHCG</sequence>
<dbReference type="EMBL" id="JACHGN010000015">
    <property type="protein sequence ID" value="MBB5136786.1"/>
    <property type="molecule type" value="Genomic_DNA"/>
</dbReference>
<gene>
    <name evidence="2" type="ORF">HNP84_006537</name>
</gene>
<protein>
    <recommendedName>
        <fullName evidence="4">Serine/threonine protein kinase</fullName>
    </recommendedName>
</protein>
<accession>A0A840PDI4</accession>
<evidence type="ECO:0000313" key="3">
    <source>
        <dbReference type="Proteomes" id="UP000578449"/>
    </source>
</evidence>